<accession>A0A0F9FM36</accession>
<evidence type="ECO:0000256" key="2">
    <source>
        <dbReference type="ARBA" id="ARBA00022679"/>
    </source>
</evidence>
<dbReference type="InterPro" id="IPR013785">
    <property type="entry name" value="Aldolase_TIM"/>
</dbReference>
<comment type="caution">
    <text evidence="5">The sequence shown here is derived from an EMBL/GenBank/DDBJ whole genome shotgun (WGS) entry which is preliminary data.</text>
</comment>
<evidence type="ECO:0000256" key="4">
    <source>
        <dbReference type="ARBA" id="ARBA00022833"/>
    </source>
</evidence>
<protein>
    <recommendedName>
        <fullName evidence="6">3-keto-5-aminohexanoate cleavage enzyme</fullName>
    </recommendedName>
</protein>
<dbReference type="Pfam" id="PF05853">
    <property type="entry name" value="BKACE"/>
    <property type="match status" value="1"/>
</dbReference>
<evidence type="ECO:0008006" key="6">
    <source>
        <dbReference type="Google" id="ProtNLM"/>
    </source>
</evidence>
<reference evidence="5" key="1">
    <citation type="journal article" date="2015" name="Nature">
        <title>Complex archaea that bridge the gap between prokaryotes and eukaryotes.</title>
        <authorList>
            <person name="Spang A."/>
            <person name="Saw J.H."/>
            <person name="Jorgensen S.L."/>
            <person name="Zaremba-Niedzwiedzka K."/>
            <person name="Martijn J."/>
            <person name="Lind A.E."/>
            <person name="van Eijk R."/>
            <person name="Schleper C."/>
            <person name="Guy L."/>
            <person name="Ettema T.J."/>
        </authorList>
    </citation>
    <scope>NUCLEOTIDE SEQUENCE</scope>
</reference>
<keyword evidence="2" id="KW-0808">Transferase</keyword>
<dbReference type="PANTHER" id="PTHR37418">
    <property type="entry name" value="3-KETO-5-AMINOHEXANOATE CLEAVAGE ENZYME-RELATED"/>
    <property type="match status" value="1"/>
</dbReference>
<keyword evidence="3" id="KW-0479">Metal-binding</keyword>
<organism evidence="5">
    <name type="scientific">marine sediment metagenome</name>
    <dbReference type="NCBI Taxonomy" id="412755"/>
    <lineage>
        <taxon>unclassified sequences</taxon>
        <taxon>metagenomes</taxon>
        <taxon>ecological metagenomes</taxon>
    </lineage>
</organism>
<dbReference type="GO" id="GO:0043720">
    <property type="term" value="F:3-keto-5-aminohexanoate cleavage activity"/>
    <property type="evidence" value="ECO:0007669"/>
    <property type="project" value="InterPro"/>
</dbReference>
<keyword evidence="4" id="KW-0862">Zinc</keyword>
<dbReference type="EMBL" id="LAZR01023128">
    <property type="protein sequence ID" value="KKL79576.1"/>
    <property type="molecule type" value="Genomic_DNA"/>
</dbReference>
<sequence>MVNKVIINCAVTGAIHVPSMTPYLPITPEQIASDAIKAAEAGAATVHLHARNPKNGEPTMDLELFQTFCQEVHRKSDVVICITTGGAPTMTPEERMVAVKKFKPELASLNMGSMNIGLFPQKERIKEYQWDWEEAYLDRSKDNVFKNTFHDQERILSICRKNETKPEMECYDVGHIYSTAYWVDKGVIEPPFWLQFIFGLLGGIGSSVDNLVLMKNTADKLFGKDYVFSVLAAGRNEFSLGTVGTIMGGSVRVGLEDNLYLGKGELAKNNAEMVCKMVRILNELSIEHASPQEARKILKLKGKENTSF</sequence>
<dbReference type="InterPro" id="IPR008567">
    <property type="entry name" value="BKACE"/>
</dbReference>
<name>A0A0F9FM36_9ZZZZ</name>
<dbReference type="AlphaFoldDB" id="A0A0F9FM36"/>
<evidence type="ECO:0000256" key="3">
    <source>
        <dbReference type="ARBA" id="ARBA00022723"/>
    </source>
</evidence>
<dbReference type="Gene3D" id="3.20.20.70">
    <property type="entry name" value="Aldolase class I"/>
    <property type="match status" value="1"/>
</dbReference>
<dbReference type="GO" id="GO:0046872">
    <property type="term" value="F:metal ion binding"/>
    <property type="evidence" value="ECO:0007669"/>
    <property type="project" value="UniProtKB-KW"/>
</dbReference>
<proteinExistence type="predicted"/>
<dbReference type="PANTHER" id="PTHR37418:SF2">
    <property type="entry name" value="3-KETO-5-AMINOHEXANOATE CLEAVAGE ENZYME"/>
    <property type="match status" value="1"/>
</dbReference>
<comment type="cofactor">
    <cofactor evidence="1">
        <name>Zn(2+)</name>
        <dbReference type="ChEBI" id="CHEBI:29105"/>
    </cofactor>
</comment>
<evidence type="ECO:0000313" key="5">
    <source>
        <dbReference type="EMBL" id="KKL79576.1"/>
    </source>
</evidence>
<gene>
    <name evidence="5" type="ORF">LCGC14_2013420</name>
</gene>
<evidence type="ECO:0000256" key="1">
    <source>
        <dbReference type="ARBA" id="ARBA00001947"/>
    </source>
</evidence>